<evidence type="ECO:0000256" key="2">
    <source>
        <dbReference type="SAM" id="Coils"/>
    </source>
</evidence>
<evidence type="ECO:0000256" key="3">
    <source>
        <dbReference type="SAM" id="SignalP"/>
    </source>
</evidence>
<sequence>MKSLCLLFIFFDCTLTKYLLGEKNEINILKKELKVLQEAGRQLKTKKNIEDAHSLLFSKYVTLLNRPYASDTKKWKKRLNIFKESLGRHQLLNNYEVLYNGTAKYGINQYSDWSLEEFKNYRLTRDLGMFSDFSTQKIYLNNENEICSIQKKAYPNSKDWIGMSTKIKDQKNCGSCWAFVASEQVETYLAIAGQPIVELSPQELISCSPSMGCHGGNTCTALSWMKQTRSCLKTEKEYPYEEKVSKCLYSNCTTSDARIYAVCGCQSFVGNEENMIRVLSQKGPLSVNVDAVSWQDYIGGIIQHHCTNKDINHAVQLIGYNLDDGLVPYFVVRNQWGPLFGEDGYLRIKYGGNICGVAEQPSFIVA</sequence>
<name>A0ABM4BIW2_HYDVU</name>
<dbReference type="SMART" id="SM00645">
    <property type="entry name" value="Pept_C1"/>
    <property type="match status" value="1"/>
</dbReference>
<keyword evidence="6" id="KW-1185">Reference proteome</keyword>
<accession>A0ABM4BIW2</accession>
<dbReference type="Pfam" id="PF00112">
    <property type="entry name" value="Peptidase_C1"/>
    <property type="match status" value="1"/>
</dbReference>
<dbReference type="RefSeq" id="XP_065649002.1">
    <property type="nucleotide sequence ID" value="XM_065792930.1"/>
</dbReference>
<protein>
    <submittedName>
        <fullName evidence="7">Cathepsin O isoform X4</fullName>
    </submittedName>
    <submittedName>
        <fullName evidence="8 9">Cathepsin O-like</fullName>
    </submittedName>
</protein>
<comment type="similarity">
    <text evidence="1">Belongs to the peptidase C1 family.</text>
</comment>
<dbReference type="Proteomes" id="UP001652625">
    <property type="component" value="Chromosome 03"/>
</dbReference>
<dbReference type="CDD" id="cd02248">
    <property type="entry name" value="Peptidase_C1A"/>
    <property type="match status" value="1"/>
</dbReference>
<dbReference type="GeneID" id="100199722"/>
<evidence type="ECO:0000313" key="7">
    <source>
        <dbReference type="RefSeq" id="XP_065648981.1"/>
    </source>
</evidence>
<keyword evidence="3" id="KW-0732">Signal</keyword>
<dbReference type="PROSITE" id="PS00639">
    <property type="entry name" value="THIOL_PROTEASE_HIS"/>
    <property type="match status" value="1"/>
</dbReference>
<feature type="domain" description="Peptidase C1A papain C-terminal" evidence="4">
    <location>
        <begin position="154"/>
        <end position="365"/>
    </location>
</feature>
<dbReference type="Pfam" id="PF08246">
    <property type="entry name" value="Inhibitor_I29"/>
    <property type="match status" value="1"/>
</dbReference>
<dbReference type="SUPFAM" id="SSF54001">
    <property type="entry name" value="Cysteine proteinases"/>
    <property type="match status" value="1"/>
</dbReference>
<dbReference type="InterPro" id="IPR013128">
    <property type="entry name" value="Peptidase_C1A"/>
</dbReference>
<feature type="signal peptide" evidence="3">
    <location>
        <begin position="1"/>
        <end position="16"/>
    </location>
</feature>
<evidence type="ECO:0000256" key="1">
    <source>
        <dbReference type="ARBA" id="ARBA00008455"/>
    </source>
</evidence>
<dbReference type="RefSeq" id="XP_065648981.1">
    <property type="nucleotide sequence ID" value="XM_065792909.1"/>
</dbReference>
<evidence type="ECO:0000313" key="6">
    <source>
        <dbReference type="Proteomes" id="UP001652625"/>
    </source>
</evidence>
<evidence type="ECO:0000313" key="8">
    <source>
        <dbReference type="RefSeq" id="XP_065648989.1"/>
    </source>
</evidence>
<dbReference type="InterPro" id="IPR039417">
    <property type="entry name" value="Peptidase_C1A_papain-like"/>
</dbReference>
<feature type="chain" id="PRO_5045025836" evidence="3">
    <location>
        <begin position="17"/>
        <end position="366"/>
    </location>
</feature>
<dbReference type="SMART" id="SM00848">
    <property type="entry name" value="Inhibitor_I29"/>
    <property type="match status" value="1"/>
</dbReference>
<gene>
    <name evidence="7" type="primary">LOC100199722</name>
    <name evidence="8" type="synonym">LOC136078080</name>
    <name evidence="9" type="synonym">LOC136078093</name>
</gene>
<dbReference type="InterPro" id="IPR013201">
    <property type="entry name" value="Prot_inhib_I29"/>
</dbReference>
<keyword evidence="2" id="KW-0175">Coiled coil</keyword>
<dbReference type="InterPro" id="IPR038765">
    <property type="entry name" value="Papain-like_cys_pep_sf"/>
</dbReference>
<dbReference type="Gene3D" id="3.90.70.10">
    <property type="entry name" value="Cysteine proteinases"/>
    <property type="match status" value="1"/>
</dbReference>
<reference evidence="7 8" key="1">
    <citation type="submission" date="2025-05" db="UniProtKB">
        <authorList>
            <consortium name="RefSeq"/>
        </authorList>
    </citation>
    <scope>IDENTIFICATION</scope>
</reference>
<evidence type="ECO:0000313" key="9">
    <source>
        <dbReference type="RefSeq" id="XP_065649002.1"/>
    </source>
</evidence>
<dbReference type="RefSeq" id="XP_065648989.1">
    <property type="nucleotide sequence ID" value="XM_065792917.1"/>
</dbReference>
<dbReference type="InterPro" id="IPR000668">
    <property type="entry name" value="Peptidase_C1A_C"/>
</dbReference>
<proteinExistence type="inferred from homology"/>
<feature type="domain" description="Cathepsin propeptide inhibitor" evidence="5">
    <location>
        <begin position="57"/>
        <end position="118"/>
    </location>
</feature>
<evidence type="ECO:0000259" key="4">
    <source>
        <dbReference type="SMART" id="SM00645"/>
    </source>
</evidence>
<evidence type="ECO:0000259" key="5">
    <source>
        <dbReference type="SMART" id="SM00848"/>
    </source>
</evidence>
<feature type="coiled-coil region" evidence="2">
    <location>
        <begin position="19"/>
        <end position="46"/>
    </location>
</feature>
<dbReference type="InterPro" id="IPR025660">
    <property type="entry name" value="Pept_his_AS"/>
</dbReference>
<dbReference type="PANTHER" id="PTHR12411">
    <property type="entry name" value="CYSTEINE PROTEASE FAMILY C1-RELATED"/>
    <property type="match status" value="1"/>
</dbReference>
<organism evidence="6 7">
    <name type="scientific">Hydra vulgaris</name>
    <name type="common">Hydra</name>
    <name type="synonym">Hydra attenuata</name>
    <dbReference type="NCBI Taxonomy" id="6087"/>
    <lineage>
        <taxon>Eukaryota</taxon>
        <taxon>Metazoa</taxon>
        <taxon>Cnidaria</taxon>
        <taxon>Hydrozoa</taxon>
        <taxon>Hydroidolina</taxon>
        <taxon>Anthoathecata</taxon>
        <taxon>Aplanulata</taxon>
        <taxon>Hydridae</taxon>
        <taxon>Hydra</taxon>
    </lineage>
</organism>